<protein>
    <submittedName>
        <fullName evidence="2">Uncharacterized protein</fullName>
    </submittedName>
</protein>
<accession>F9WPB2</accession>
<gene>
    <name evidence="2" type="ORF">TvY486_0020910</name>
</gene>
<proteinExistence type="predicted"/>
<dbReference type="AlphaFoldDB" id="F9WPB2"/>
<dbReference type="VEuPathDB" id="TriTrypDB:TvY486_0020910"/>
<dbReference type="EMBL" id="CAEX01003321">
    <property type="protein sequence ID" value="CCD19388.1"/>
    <property type="molecule type" value="Genomic_DNA"/>
</dbReference>
<dbReference type="Proteomes" id="UP000009027">
    <property type="component" value="Unassembled WGS sequence"/>
</dbReference>
<feature type="non-terminal residue" evidence="2">
    <location>
        <position position="502"/>
    </location>
</feature>
<keyword evidence="3" id="KW-1185">Reference proteome</keyword>
<feature type="region of interest" description="Disordered" evidence="1">
    <location>
        <begin position="1"/>
        <end position="90"/>
    </location>
</feature>
<evidence type="ECO:0000256" key="1">
    <source>
        <dbReference type="SAM" id="MobiDB-lite"/>
    </source>
</evidence>
<feature type="region of interest" description="Disordered" evidence="1">
    <location>
        <begin position="107"/>
        <end position="172"/>
    </location>
</feature>
<reference evidence="2 3" key="1">
    <citation type="journal article" date="2012" name="Proc. Natl. Acad. Sci. U.S.A.">
        <title>Antigenic diversity is generated by distinct evolutionary mechanisms in African trypanosome species.</title>
        <authorList>
            <person name="Jackson A.P."/>
            <person name="Berry A."/>
            <person name="Aslett M."/>
            <person name="Allison H.C."/>
            <person name="Burton P."/>
            <person name="Vavrova-Anderson J."/>
            <person name="Brown R."/>
            <person name="Browne H."/>
            <person name="Corton N."/>
            <person name="Hauser H."/>
            <person name="Gamble J."/>
            <person name="Gilderthorp R."/>
            <person name="Marcello L."/>
            <person name="McQuillan J."/>
            <person name="Otto T.D."/>
            <person name="Quail M.A."/>
            <person name="Sanders M.J."/>
            <person name="van Tonder A."/>
            <person name="Ginger M.L."/>
            <person name="Field M.C."/>
            <person name="Barry J.D."/>
            <person name="Hertz-Fowler C."/>
            <person name="Berriman M."/>
        </authorList>
    </citation>
    <scope>NUCLEOTIDE SEQUENCE</scope>
    <source>
        <strain evidence="2 3">Y486</strain>
    </source>
</reference>
<organism evidence="2 3">
    <name type="scientific">Trypanosoma vivax (strain Y486)</name>
    <dbReference type="NCBI Taxonomy" id="1055687"/>
    <lineage>
        <taxon>Eukaryota</taxon>
        <taxon>Discoba</taxon>
        <taxon>Euglenozoa</taxon>
        <taxon>Kinetoplastea</taxon>
        <taxon>Metakinetoplastina</taxon>
        <taxon>Trypanosomatida</taxon>
        <taxon>Trypanosomatidae</taxon>
        <taxon>Trypanosoma</taxon>
        <taxon>Duttonella</taxon>
    </lineage>
</organism>
<name>F9WPB2_TRYVY</name>
<feature type="compositionally biased region" description="Low complexity" evidence="1">
    <location>
        <begin position="270"/>
        <end position="283"/>
    </location>
</feature>
<feature type="region of interest" description="Disordered" evidence="1">
    <location>
        <begin position="482"/>
        <end position="502"/>
    </location>
</feature>
<feature type="region of interest" description="Disordered" evidence="1">
    <location>
        <begin position="206"/>
        <end position="340"/>
    </location>
</feature>
<feature type="compositionally biased region" description="Polar residues" evidence="1">
    <location>
        <begin position="330"/>
        <end position="339"/>
    </location>
</feature>
<feature type="compositionally biased region" description="Polar residues" evidence="1">
    <location>
        <begin position="135"/>
        <end position="151"/>
    </location>
</feature>
<evidence type="ECO:0000313" key="3">
    <source>
        <dbReference type="Proteomes" id="UP000009027"/>
    </source>
</evidence>
<sequence>MSWNVDPPAADRPLREEGTNATVPSVNEGECTEKSDATCQETVSESGGCERDAAEVEVQSDQDELATKETPLEEDNEEIMPLEPPHPTPHPVYYTSRGKVASIVSSLRQRSHDTHGVENCSDEQHSEVGSRFESVGTSPVPQSPQEWASNLPSTTPRSETTSEHVVEEDGVSLRPQVRLMHEVESIEATPMPQALPKRVADVTRVVPREHTPPRQQVETIDFTPMPQAPPKRVTNLTRDTPRPRAVPRPYTSPIETAGSAGATPRPQAPPVRVSVVSRVTPAPQSSDLTHETPKPQAAPKPLVGPPDAAAPRASPNQAPAAGTTVPGHQPTKQKTSQPAVASPAMLASSVILCLPSLLQEVNDWLDRTESAFRIDLHRQYEISWETAIRKLQSELNRLHDQSTATNQQLCDVRRVGARADSEAKANTKEVGNLNVPALNAFSPIEEWYLEKCTILAQRAALLNEHWRLRRFLEQHSHLHGSRELSGVPKSVGEGEVSQRASG</sequence>
<feature type="compositionally biased region" description="Basic and acidic residues" evidence="1">
    <location>
        <begin position="110"/>
        <end position="130"/>
    </location>
</feature>
<evidence type="ECO:0000313" key="2">
    <source>
        <dbReference type="EMBL" id="CCD19388.1"/>
    </source>
</evidence>